<evidence type="ECO:0000313" key="2">
    <source>
        <dbReference type="EMBL" id="CAD7409118.1"/>
    </source>
</evidence>
<dbReference type="EMBL" id="OC320942">
    <property type="protein sequence ID" value="CAD7409118.1"/>
    <property type="molecule type" value="Genomic_DNA"/>
</dbReference>
<protein>
    <submittedName>
        <fullName evidence="2">Uncharacterized protein</fullName>
    </submittedName>
</protein>
<name>A0A7R9H5Y9_TIMCR</name>
<gene>
    <name evidence="2" type="ORF">TCEB3V08_LOCUS9873</name>
</gene>
<sequence>MEEGTGLQYNQSKQGKYRHATPLQPEKGRLEKLRRELVLPQPVLQGDNINLNAKELTWALQTAMRKAILVMKEVMRCVGNRQWNELLQKLCEYMQGEQYKNTKDA</sequence>
<reference evidence="2" key="1">
    <citation type="submission" date="2020-11" db="EMBL/GenBank/DDBJ databases">
        <authorList>
            <person name="Tran Van P."/>
        </authorList>
    </citation>
    <scope>NUCLEOTIDE SEQUENCE</scope>
</reference>
<accession>A0A7R9H5Y9</accession>
<dbReference type="AlphaFoldDB" id="A0A7R9H5Y9"/>
<proteinExistence type="predicted"/>
<evidence type="ECO:0000256" key="1">
    <source>
        <dbReference type="SAM" id="MobiDB-lite"/>
    </source>
</evidence>
<organism evidence="2">
    <name type="scientific">Timema cristinae</name>
    <name type="common">Walking stick</name>
    <dbReference type="NCBI Taxonomy" id="61476"/>
    <lineage>
        <taxon>Eukaryota</taxon>
        <taxon>Metazoa</taxon>
        <taxon>Ecdysozoa</taxon>
        <taxon>Arthropoda</taxon>
        <taxon>Hexapoda</taxon>
        <taxon>Insecta</taxon>
        <taxon>Pterygota</taxon>
        <taxon>Neoptera</taxon>
        <taxon>Polyneoptera</taxon>
        <taxon>Phasmatodea</taxon>
        <taxon>Timematodea</taxon>
        <taxon>Timematoidea</taxon>
        <taxon>Timematidae</taxon>
        <taxon>Timema</taxon>
    </lineage>
</organism>
<feature type="region of interest" description="Disordered" evidence="1">
    <location>
        <begin position="1"/>
        <end position="29"/>
    </location>
</feature>